<evidence type="ECO:0000313" key="2">
    <source>
        <dbReference type="Proteomes" id="UP000256542"/>
    </source>
</evidence>
<gene>
    <name evidence="1" type="ORF">DFP81_105196</name>
</gene>
<dbReference type="EMBL" id="QUNG01000005">
    <property type="protein sequence ID" value="REG83830.1"/>
    <property type="molecule type" value="Genomic_DNA"/>
</dbReference>
<name>A0A3E0DLV6_9GAMM</name>
<accession>A0A3E0DLV6</accession>
<evidence type="ECO:0000313" key="1">
    <source>
        <dbReference type="EMBL" id="REG83830.1"/>
    </source>
</evidence>
<reference evidence="1 2" key="1">
    <citation type="submission" date="2018-08" db="EMBL/GenBank/DDBJ databases">
        <title>Genomic Encyclopedia of Type Strains, Phase III (KMG-III): the genomes of soil and plant-associated and newly described type strains.</title>
        <authorList>
            <person name="Whitman W."/>
        </authorList>
    </citation>
    <scope>NUCLEOTIDE SEQUENCE [LARGE SCALE GENOMIC DNA]</scope>
    <source>
        <strain evidence="1 2">CECT 7375</strain>
    </source>
</reference>
<protein>
    <submittedName>
        <fullName evidence="1">Uncharacterized protein</fullName>
    </submittedName>
</protein>
<dbReference type="AlphaFoldDB" id="A0A3E0DLV6"/>
<organism evidence="1 2">
    <name type="scientific">Marinomonas pollencensis</name>
    <dbReference type="NCBI Taxonomy" id="491954"/>
    <lineage>
        <taxon>Bacteria</taxon>
        <taxon>Pseudomonadati</taxon>
        <taxon>Pseudomonadota</taxon>
        <taxon>Gammaproteobacteria</taxon>
        <taxon>Oceanospirillales</taxon>
        <taxon>Oceanospirillaceae</taxon>
        <taxon>Marinomonas</taxon>
    </lineage>
</organism>
<proteinExistence type="predicted"/>
<dbReference type="Proteomes" id="UP000256542">
    <property type="component" value="Unassembled WGS sequence"/>
</dbReference>
<comment type="caution">
    <text evidence="1">The sequence shown here is derived from an EMBL/GenBank/DDBJ whole genome shotgun (WGS) entry which is preliminary data.</text>
</comment>
<dbReference type="RefSeq" id="WP_245959129.1">
    <property type="nucleotide sequence ID" value="NZ_QUNG01000005.1"/>
</dbReference>
<keyword evidence="2" id="KW-1185">Reference proteome</keyword>
<sequence length="117" mass="13486">MSYLEEFMQQWKMYLKQHLSHFGLSYVETDSGDDLDVKVNSLAYFRALRETSTTLNSLDDSRDDLAWTMLEKQLSALARKAEVGTSNLAAKLHIDTTQIQISLNFSYDNEQHIVYVS</sequence>